<evidence type="ECO:0000259" key="4">
    <source>
        <dbReference type="PROSITE" id="PS51186"/>
    </source>
</evidence>
<dbReference type="SUPFAM" id="SSF55729">
    <property type="entry name" value="Acyl-CoA N-acyltransferases (Nat)"/>
    <property type="match status" value="1"/>
</dbReference>
<dbReference type="PANTHER" id="PTHR43792:SF8">
    <property type="entry name" value="[RIBOSOMAL PROTEIN US5]-ALANINE N-ACETYLTRANSFERASE"/>
    <property type="match status" value="1"/>
</dbReference>
<accession>A0A918F714</accession>
<dbReference type="AlphaFoldDB" id="A0A918F714"/>
<dbReference type="GO" id="GO:0005737">
    <property type="term" value="C:cytoplasm"/>
    <property type="evidence" value="ECO:0007669"/>
    <property type="project" value="TreeGrafter"/>
</dbReference>
<dbReference type="PROSITE" id="PS51186">
    <property type="entry name" value="GNAT"/>
    <property type="match status" value="1"/>
</dbReference>
<dbReference type="InterPro" id="IPR051531">
    <property type="entry name" value="N-acetyltransferase"/>
</dbReference>
<sequence>MITPIELDGGIELRAIAAGDGAALAAAYARNRAHLAPWEPERTPEFFSASVQEREAVASVRRLAEGTAIPLVLVERGDDGDDPGGERIVGRVNLSDVVRGVFLNAHLGYWIDAERQGRGLATAAVGGALHFARRAGLHRVQAGTLVHNAASQTVLQRNGFTRIGLAPRYLRIAGEWQDHVLFQRLLDD</sequence>
<evidence type="ECO:0000313" key="6">
    <source>
        <dbReference type="Proteomes" id="UP000610303"/>
    </source>
</evidence>
<dbReference type="InterPro" id="IPR016181">
    <property type="entry name" value="Acyl_CoA_acyltransferase"/>
</dbReference>
<gene>
    <name evidence="5" type="primary">rimJ</name>
    <name evidence="5" type="ORF">GCM10010196_04250</name>
</gene>
<reference evidence="5" key="1">
    <citation type="journal article" date="2014" name="Int. J. Syst. Evol. Microbiol.">
        <title>Complete genome sequence of Corynebacterium casei LMG S-19264T (=DSM 44701T), isolated from a smear-ripened cheese.</title>
        <authorList>
            <consortium name="US DOE Joint Genome Institute (JGI-PGF)"/>
            <person name="Walter F."/>
            <person name="Albersmeier A."/>
            <person name="Kalinowski J."/>
            <person name="Ruckert C."/>
        </authorList>
    </citation>
    <scope>NUCLEOTIDE SEQUENCE</scope>
    <source>
        <strain evidence="5">JCM 3346</strain>
    </source>
</reference>
<feature type="domain" description="N-acetyltransferase" evidence="4">
    <location>
        <begin position="44"/>
        <end position="187"/>
    </location>
</feature>
<evidence type="ECO:0000256" key="3">
    <source>
        <dbReference type="ARBA" id="ARBA00038502"/>
    </source>
</evidence>
<dbReference type="EMBL" id="BMRJ01000001">
    <property type="protein sequence ID" value="GGR14758.1"/>
    <property type="molecule type" value="Genomic_DNA"/>
</dbReference>
<comment type="similarity">
    <text evidence="3">Belongs to the acetyltransferase family. RimJ subfamily.</text>
</comment>
<evidence type="ECO:0000256" key="2">
    <source>
        <dbReference type="ARBA" id="ARBA00023315"/>
    </source>
</evidence>
<dbReference type="Gene3D" id="3.40.630.30">
    <property type="match status" value="1"/>
</dbReference>
<keyword evidence="6" id="KW-1185">Reference proteome</keyword>
<organism evidence="5 6">
    <name type="scientific">Agromyces mediolanus</name>
    <name type="common">Corynebacterium mediolanum</name>
    <dbReference type="NCBI Taxonomy" id="41986"/>
    <lineage>
        <taxon>Bacteria</taxon>
        <taxon>Bacillati</taxon>
        <taxon>Actinomycetota</taxon>
        <taxon>Actinomycetes</taxon>
        <taxon>Micrococcales</taxon>
        <taxon>Microbacteriaceae</taxon>
        <taxon>Agromyces</taxon>
    </lineage>
</organism>
<protein>
    <submittedName>
        <fullName evidence="5">Ribosomal-protein-alanine acetyltransferase</fullName>
    </submittedName>
</protein>
<proteinExistence type="inferred from homology"/>
<dbReference type="GO" id="GO:0008999">
    <property type="term" value="F:protein-N-terminal-alanine acetyltransferase activity"/>
    <property type="evidence" value="ECO:0007669"/>
    <property type="project" value="TreeGrafter"/>
</dbReference>
<dbReference type="Proteomes" id="UP000610303">
    <property type="component" value="Unassembled WGS sequence"/>
</dbReference>
<name>A0A918F714_AGRME</name>
<evidence type="ECO:0000313" key="5">
    <source>
        <dbReference type="EMBL" id="GGR14758.1"/>
    </source>
</evidence>
<keyword evidence="2" id="KW-0012">Acyltransferase</keyword>
<keyword evidence="1" id="KW-0808">Transferase</keyword>
<dbReference type="Pfam" id="PF13302">
    <property type="entry name" value="Acetyltransf_3"/>
    <property type="match status" value="1"/>
</dbReference>
<dbReference type="PANTHER" id="PTHR43792">
    <property type="entry name" value="GNAT FAMILY, PUTATIVE (AFU_ORTHOLOGUE AFUA_3G00765)-RELATED-RELATED"/>
    <property type="match status" value="1"/>
</dbReference>
<reference evidence="5" key="2">
    <citation type="submission" date="2020-09" db="EMBL/GenBank/DDBJ databases">
        <authorList>
            <person name="Sun Q."/>
            <person name="Ohkuma M."/>
        </authorList>
    </citation>
    <scope>NUCLEOTIDE SEQUENCE</scope>
    <source>
        <strain evidence="5">JCM 3346</strain>
    </source>
</reference>
<evidence type="ECO:0000256" key="1">
    <source>
        <dbReference type="ARBA" id="ARBA00022679"/>
    </source>
</evidence>
<dbReference type="InterPro" id="IPR000182">
    <property type="entry name" value="GNAT_dom"/>
</dbReference>
<dbReference type="RefSeq" id="WP_308426113.1">
    <property type="nucleotide sequence ID" value="NZ_BMRJ01000001.1"/>
</dbReference>
<comment type="caution">
    <text evidence="5">The sequence shown here is derived from an EMBL/GenBank/DDBJ whole genome shotgun (WGS) entry which is preliminary data.</text>
</comment>